<keyword evidence="5" id="KW-1185">Reference proteome</keyword>
<dbReference type="RefSeq" id="WP_346104705.1">
    <property type="nucleotide sequence ID" value="NZ_BAAAMU010000016.1"/>
</dbReference>
<dbReference type="Pfam" id="PF14472">
    <property type="entry name" value="DUF4429"/>
    <property type="match status" value="2"/>
</dbReference>
<dbReference type="EMBL" id="BAAAMU010000016">
    <property type="protein sequence ID" value="GAA1629531.1"/>
    <property type="molecule type" value="Genomic_DNA"/>
</dbReference>
<dbReference type="InterPro" id="IPR018649">
    <property type="entry name" value="SHOCT"/>
</dbReference>
<accession>A0ABP4QZK2</accession>
<comment type="caution">
    <text evidence="4">The sequence shown here is derived from an EMBL/GenBank/DDBJ whole genome shotgun (WGS) entry which is preliminary data.</text>
</comment>
<feature type="domain" description="SHOCT" evidence="2">
    <location>
        <begin position="261"/>
        <end position="286"/>
    </location>
</feature>
<dbReference type="Pfam" id="PF09851">
    <property type="entry name" value="SHOCT"/>
    <property type="match status" value="1"/>
</dbReference>
<evidence type="ECO:0000259" key="3">
    <source>
        <dbReference type="Pfam" id="PF14472"/>
    </source>
</evidence>
<protein>
    <submittedName>
        <fullName evidence="4">DUF4429 domain-containing protein</fullName>
    </submittedName>
</protein>
<reference evidence="5" key="1">
    <citation type="journal article" date="2019" name="Int. J. Syst. Evol. Microbiol.">
        <title>The Global Catalogue of Microorganisms (GCM) 10K type strain sequencing project: providing services to taxonomists for standard genome sequencing and annotation.</title>
        <authorList>
            <consortium name="The Broad Institute Genomics Platform"/>
            <consortium name="The Broad Institute Genome Sequencing Center for Infectious Disease"/>
            <person name="Wu L."/>
            <person name="Ma J."/>
        </authorList>
    </citation>
    <scope>NUCLEOTIDE SEQUENCE [LARGE SCALE GENOMIC DNA]</scope>
    <source>
        <strain evidence="5">JCM 13929</strain>
    </source>
</reference>
<sequence>MEDLLAGRGCSWTFGPESLTITPGPGKAPKLLAELGERVVPYTAISDVTLTRGKRGTVALRAIPRWGADPVLAAAAGQLKEREDPYLLVLPEDKETLADYYAQELRSAVTDRGPADRFLLAPPPTPRAFKAWDGAAAFDGEIVTFTWFWSGASSAKYATGDQRYHLTELEGVEWHAPEGASGSLRLKARGRRTPLDPNKDPASVVFSLGYGATHQSLPFAAAVLAALPSSGESGTPQADEAPRPPETRTAAPHWSEVTELIARLGELRDNGLLSEEEFQAKKTELLSRL</sequence>
<evidence type="ECO:0000313" key="5">
    <source>
        <dbReference type="Proteomes" id="UP001500064"/>
    </source>
</evidence>
<feature type="region of interest" description="Disordered" evidence="1">
    <location>
        <begin position="229"/>
        <end position="255"/>
    </location>
</feature>
<proteinExistence type="predicted"/>
<evidence type="ECO:0000256" key="1">
    <source>
        <dbReference type="SAM" id="MobiDB-lite"/>
    </source>
</evidence>
<name>A0ABP4QZK2_9ACTN</name>
<evidence type="ECO:0000259" key="2">
    <source>
        <dbReference type="Pfam" id="PF09851"/>
    </source>
</evidence>
<feature type="domain" description="DUF4429" evidence="3">
    <location>
        <begin position="12"/>
        <end position="105"/>
    </location>
</feature>
<dbReference type="InterPro" id="IPR027860">
    <property type="entry name" value="DUF4429"/>
</dbReference>
<evidence type="ECO:0000313" key="4">
    <source>
        <dbReference type="EMBL" id="GAA1629531.1"/>
    </source>
</evidence>
<dbReference type="Proteomes" id="UP001500064">
    <property type="component" value="Unassembled WGS sequence"/>
</dbReference>
<gene>
    <name evidence="4" type="ORF">GCM10009733_027820</name>
</gene>
<feature type="domain" description="DUF4429" evidence="3">
    <location>
        <begin position="137"/>
        <end position="223"/>
    </location>
</feature>
<organism evidence="4 5">
    <name type="scientific">Nonomuraea maheshkhaliensis</name>
    <dbReference type="NCBI Taxonomy" id="419590"/>
    <lineage>
        <taxon>Bacteria</taxon>
        <taxon>Bacillati</taxon>
        <taxon>Actinomycetota</taxon>
        <taxon>Actinomycetes</taxon>
        <taxon>Streptosporangiales</taxon>
        <taxon>Streptosporangiaceae</taxon>
        <taxon>Nonomuraea</taxon>
    </lineage>
</organism>